<protein>
    <submittedName>
        <fullName evidence="2">Uncharacterized protein</fullName>
    </submittedName>
</protein>
<accession>A0A2I0HN98</accession>
<feature type="region of interest" description="Disordered" evidence="1">
    <location>
        <begin position="1"/>
        <end position="21"/>
    </location>
</feature>
<comment type="caution">
    <text evidence="2">The sequence shown here is derived from an EMBL/GenBank/DDBJ whole genome shotgun (WGS) entry which is preliminary data.</text>
</comment>
<reference evidence="2 3" key="1">
    <citation type="submission" date="2017-11" db="EMBL/GenBank/DDBJ databases">
        <title>De-novo sequencing of pomegranate (Punica granatum L.) genome.</title>
        <authorList>
            <person name="Akparov Z."/>
            <person name="Amiraslanov A."/>
            <person name="Hajiyeva S."/>
            <person name="Abbasov M."/>
            <person name="Kaur K."/>
            <person name="Hamwieh A."/>
            <person name="Solovyev V."/>
            <person name="Salamov A."/>
            <person name="Braich B."/>
            <person name="Kosarev P."/>
            <person name="Mahmoud A."/>
            <person name="Hajiyev E."/>
            <person name="Babayeva S."/>
            <person name="Izzatullayeva V."/>
            <person name="Mammadov A."/>
            <person name="Mammadov A."/>
            <person name="Sharifova S."/>
            <person name="Ojaghi J."/>
            <person name="Eynullazada K."/>
            <person name="Bayramov B."/>
            <person name="Abdulazimova A."/>
            <person name="Shahmuradov I."/>
        </authorList>
    </citation>
    <scope>NUCLEOTIDE SEQUENCE [LARGE SCALE GENOMIC DNA]</scope>
    <source>
        <strain evidence="3">cv. AG2017</strain>
        <tissue evidence="2">Leaf</tissue>
    </source>
</reference>
<evidence type="ECO:0000256" key="1">
    <source>
        <dbReference type="SAM" id="MobiDB-lite"/>
    </source>
</evidence>
<evidence type="ECO:0000313" key="3">
    <source>
        <dbReference type="Proteomes" id="UP000233551"/>
    </source>
</evidence>
<dbReference type="Proteomes" id="UP000233551">
    <property type="component" value="Unassembled WGS sequence"/>
</dbReference>
<organism evidence="2 3">
    <name type="scientific">Punica granatum</name>
    <name type="common">Pomegranate</name>
    <dbReference type="NCBI Taxonomy" id="22663"/>
    <lineage>
        <taxon>Eukaryota</taxon>
        <taxon>Viridiplantae</taxon>
        <taxon>Streptophyta</taxon>
        <taxon>Embryophyta</taxon>
        <taxon>Tracheophyta</taxon>
        <taxon>Spermatophyta</taxon>
        <taxon>Magnoliopsida</taxon>
        <taxon>eudicotyledons</taxon>
        <taxon>Gunneridae</taxon>
        <taxon>Pentapetalae</taxon>
        <taxon>rosids</taxon>
        <taxon>malvids</taxon>
        <taxon>Myrtales</taxon>
        <taxon>Lythraceae</taxon>
        <taxon>Punica</taxon>
    </lineage>
</organism>
<dbReference type="AlphaFoldDB" id="A0A2I0HN98"/>
<sequence>MGSGRRMRGRRKANPRPPARSASAPLLAVFRAFSISIGSRTRQLIVLTLPMTAVGGCRGAPPTTKPPIDVGGEVGP</sequence>
<gene>
    <name evidence="2" type="ORF">CRG98_046470</name>
</gene>
<keyword evidence="3" id="KW-1185">Reference proteome</keyword>
<feature type="compositionally biased region" description="Basic residues" evidence="1">
    <location>
        <begin position="1"/>
        <end position="14"/>
    </location>
</feature>
<dbReference type="EMBL" id="PGOL01006949">
    <property type="protein sequence ID" value="PKI33151.1"/>
    <property type="molecule type" value="Genomic_DNA"/>
</dbReference>
<proteinExistence type="predicted"/>
<name>A0A2I0HN98_PUNGR</name>
<evidence type="ECO:0000313" key="2">
    <source>
        <dbReference type="EMBL" id="PKI33151.1"/>
    </source>
</evidence>